<comment type="function">
    <text evidence="19">Very long-chain specific acyl-CoA dehydrogenase is one of the acyl-CoA dehydrogenases that catalyze the first step of mitochondrial fatty acid beta-oxidation, an aerobic process breaking down fatty acids into acetyl-CoA and allowing the production of energy from fats. The first step of fatty acid beta-oxidation consists in the removal of one hydrogen from C-2 and C-3 of the straight-chain fatty acyl-CoA thioester, resulting in the formation of trans-2-enoyl-CoA. Among the different mitochondrial acyl-CoA dehydrogenases, very long-chain specific acyl-CoA dehydrogenase acts specifically on acyl-CoAs with saturated 12 to 24 carbons long primary chains.</text>
</comment>
<keyword evidence="10" id="KW-0276">Fatty acid metabolism</keyword>
<proteinExistence type="inferred from homology"/>
<dbReference type="InterPro" id="IPR046373">
    <property type="entry name" value="Acyl-CoA_Oxase/DH_mid-dom_sf"/>
</dbReference>
<dbReference type="InterPro" id="IPR049448">
    <property type="entry name" value="ACAD9/ACADV-like_C"/>
</dbReference>
<evidence type="ECO:0000256" key="2">
    <source>
        <dbReference type="ARBA" id="ARBA00004637"/>
    </source>
</evidence>
<evidence type="ECO:0000256" key="28">
    <source>
        <dbReference type="RuleBase" id="RU362125"/>
    </source>
</evidence>
<sequence length="610" mass="67045">MSLWISLFLKCVKKPWVVSKYFSTATESNPKKQIEEEPSFALNIFRGAIVEKRIFPFPGLLTHPRKKVLATLIGPLDKVLKEMNDPFKNEAEGAIQEAVLSDLKGIGFFGTLIPKEYGGLGLNNLQYTRLLQELGAYDLSLGVTLRSHQVIGVQGIMLFGNDLQQKKYLPRIAKGELAAFCLTESTAGSDFSSIKTKAVLSPDKSHYILNGSKIWINNGNLAEIFTVFANVPSKNLKSGEPATNLTAFIVEKSFGGITTEEPSSKMGLKSTNTATVHFKDVKVPTENVLDDVGAGIEVAMGIINQGRYGVAALLSGTMSICISQAVEYTKSRIQFKKRIRSFELIQKKLARMAMLQYVSESMGYVISANMDRTADDLSIEGAIAKVFSTEAAWSVCDECIQILGGRGYMTKTGLEKALRDVRVFRIFEVTNDVLRMVIALSGVQFAGITIKELQSVGMGHIPKRIAKKIGLGGSPTFQPYVHPNLTEPAKLASKCILDFGNKVEKLLNKYDSGIVNRQMILSIMADCAIDIYSMAVVLSRASSAIAQNLPSVEYETLIAHAWCVDASERVAMRLNNLKSSNILDNFKKYVRISEIMGDTKGISQLNPLNF</sequence>
<dbReference type="Pfam" id="PF02770">
    <property type="entry name" value="Acyl-CoA_dh_M"/>
    <property type="match status" value="1"/>
</dbReference>
<keyword evidence="11" id="KW-0809">Transit peptide</keyword>
<evidence type="ECO:0000256" key="5">
    <source>
        <dbReference type="ARBA" id="ARBA00022553"/>
    </source>
</evidence>
<evidence type="ECO:0000256" key="9">
    <source>
        <dbReference type="ARBA" id="ARBA00022827"/>
    </source>
</evidence>
<evidence type="ECO:0000256" key="7">
    <source>
        <dbReference type="ARBA" id="ARBA00022792"/>
    </source>
</evidence>
<keyword evidence="15" id="KW-0496">Mitochondrion</keyword>
<dbReference type="InterPro" id="IPR009100">
    <property type="entry name" value="AcylCoA_DH/oxidase_NM_dom_sf"/>
</dbReference>
<keyword evidence="6 28" id="KW-0285">Flavoprotein</keyword>
<dbReference type="Gene3D" id="1.10.540.10">
    <property type="entry name" value="Acyl-CoA dehydrogenase/oxidase, N-terminal domain"/>
    <property type="match status" value="1"/>
</dbReference>
<feature type="domain" description="ACAD9/ACADV-like C-terminal" evidence="32">
    <location>
        <begin position="483"/>
        <end position="597"/>
    </location>
</feature>
<evidence type="ECO:0000259" key="29">
    <source>
        <dbReference type="Pfam" id="PF00441"/>
    </source>
</evidence>
<evidence type="ECO:0000256" key="19">
    <source>
        <dbReference type="ARBA" id="ARBA00045422"/>
    </source>
</evidence>
<comment type="subunit">
    <text evidence="20">Homodimer. Homodimerizes after import into the mitochondrion.</text>
</comment>
<evidence type="ECO:0000256" key="17">
    <source>
        <dbReference type="ARBA" id="ARBA00039034"/>
    </source>
</evidence>
<feature type="domain" description="Acyl-CoA dehydrogenase/oxidase C-terminal" evidence="29">
    <location>
        <begin position="293"/>
        <end position="439"/>
    </location>
</feature>
<evidence type="ECO:0000259" key="32">
    <source>
        <dbReference type="Pfam" id="PF21343"/>
    </source>
</evidence>
<dbReference type="FunFam" id="1.10.540.10:FF:000001">
    <property type="entry name" value="Very long-chain-specific acyl-CoA dehydrogenase, mitochondrial"/>
    <property type="match status" value="1"/>
</dbReference>
<evidence type="ECO:0000256" key="22">
    <source>
        <dbReference type="ARBA" id="ARBA00047916"/>
    </source>
</evidence>
<evidence type="ECO:0000256" key="12">
    <source>
        <dbReference type="ARBA" id="ARBA00022990"/>
    </source>
</evidence>
<evidence type="ECO:0000256" key="6">
    <source>
        <dbReference type="ARBA" id="ARBA00022630"/>
    </source>
</evidence>
<dbReference type="GO" id="GO:0005743">
    <property type="term" value="C:mitochondrial inner membrane"/>
    <property type="evidence" value="ECO:0007669"/>
    <property type="project" value="UniProtKB-SubCell"/>
</dbReference>
<reference evidence="33" key="1">
    <citation type="submission" date="2019-08" db="EMBL/GenBank/DDBJ databases">
        <title>The genome of the North American firefly Photinus pyralis.</title>
        <authorList>
            <consortium name="Photinus pyralis genome working group"/>
            <person name="Fallon T.R."/>
            <person name="Sander Lower S.E."/>
            <person name="Weng J.-K."/>
        </authorList>
    </citation>
    <scope>NUCLEOTIDE SEQUENCE</scope>
    <source>
        <strain evidence="33">TRF0915ILg1</strain>
        <tissue evidence="33">Whole body</tissue>
    </source>
</reference>
<evidence type="ECO:0000256" key="25">
    <source>
        <dbReference type="ARBA" id="ARBA00049050"/>
    </source>
</evidence>
<comment type="catalytic activity">
    <reaction evidence="24">
        <text>tetradecanoyl-CoA + oxidized [electron-transfer flavoprotein] + H(+) = (2E)-tetradecenoyl-CoA + reduced [electron-transfer flavoprotein]</text>
        <dbReference type="Rhea" id="RHEA:47316"/>
        <dbReference type="Rhea" id="RHEA-COMP:10685"/>
        <dbReference type="Rhea" id="RHEA-COMP:10686"/>
        <dbReference type="ChEBI" id="CHEBI:15378"/>
        <dbReference type="ChEBI" id="CHEBI:57385"/>
        <dbReference type="ChEBI" id="CHEBI:57692"/>
        <dbReference type="ChEBI" id="CHEBI:58307"/>
        <dbReference type="ChEBI" id="CHEBI:61405"/>
    </reaction>
    <physiologicalReaction direction="left-to-right" evidence="24">
        <dbReference type="Rhea" id="RHEA:47317"/>
    </physiologicalReaction>
</comment>
<feature type="domain" description="Acyl-CoA oxidase/dehydrogenase middle" evidence="30">
    <location>
        <begin position="179"/>
        <end position="281"/>
    </location>
</feature>
<evidence type="ECO:0000256" key="8">
    <source>
        <dbReference type="ARBA" id="ARBA00022799"/>
    </source>
</evidence>
<evidence type="ECO:0000256" key="18">
    <source>
        <dbReference type="ARBA" id="ARBA00040902"/>
    </source>
</evidence>
<comment type="subcellular location">
    <subcellularLocation>
        <location evidence="2">Mitochondrion inner membrane</location>
        <topology evidence="2">Peripheral membrane protein</topology>
    </subcellularLocation>
</comment>
<dbReference type="InterPro" id="IPR037069">
    <property type="entry name" value="AcylCoA_DH/ox_N_sf"/>
</dbReference>
<comment type="catalytic activity">
    <reaction evidence="25">
        <text>a very-long-chain 2,3-saturated fatty acyl-CoA + oxidized [electron-transfer flavoprotein] + H(+) = a very-long-chain (2E)-enoyl-CoA + reduced [electron-transfer flavoprotein]</text>
        <dbReference type="Rhea" id="RHEA:19181"/>
        <dbReference type="Rhea" id="RHEA-COMP:10685"/>
        <dbReference type="Rhea" id="RHEA-COMP:10686"/>
        <dbReference type="ChEBI" id="CHEBI:15378"/>
        <dbReference type="ChEBI" id="CHEBI:57692"/>
        <dbReference type="ChEBI" id="CHEBI:58307"/>
        <dbReference type="ChEBI" id="CHEBI:83724"/>
        <dbReference type="ChEBI" id="CHEBI:83728"/>
        <dbReference type="EC" id="1.3.8.9"/>
    </reaction>
    <physiologicalReaction direction="left-to-right" evidence="25">
        <dbReference type="Rhea" id="RHEA:19182"/>
    </physiologicalReaction>
</comment>
<dbReference type="InterPro" id="IPR006091">
    <property type="entry name" value="Acyl-CoA_Oxase/DH_mid-dom"/>
</dbReference>
<evidence type="ECO:0000256" key="16">
    <source>
        <dbReference type="ARBA" id="ARBA00023136"/>
    </source>
</evidence>
<keyword evidence="16" id="KW-0472">Membrane</keyword>
<dbReference type="GO" id="GO:0000062">
    <property type="term" value="F:fatty-acyl-CoA binding"/>
    <property type="evidence" value="ECO:0007669"/>
    <property type="project" value="TreeGrafter"/>
</dbReference>
<dbReference type="FunFam" id="2.40.110.10:FF:000006">
    <property type="entry name" value="very long-chain specific acyl-CoA dehydrogenase, mitochondrial"/>
    <property type="match status" value="1"/>
</dbReference>
<evidence type="ECO:0000256" key="15">
    <source>
        <dbReference type="ARBA" id="ARBA00023128"/>
    </source>
</evidence>
<comment type="catalytic activity">
    <reaction evidence="23">
        <text>tetracosanoyl-CoA + oxidized [electron-transfer flavoprotein] + H(+) = (2E)-tetracosenoyl-CoA + reduced [electron-transfer flavoprotein]</text>
        <dbReference type="Rhea" id="RHEA:47232"/>
        <dbReference type="Rhea" id="RHEA-COMP:10685"/>
        <dbReference type="Rhea" id="RHEA-COMP:10686"/>
        <dbReference type="ChEBI" id="CHEBI:15378"/>
        <dbReference type="ChEBI" id="CHEBI:57692"/>
        <dbReference type="ChEBI" id="CHEBI:58307"/>
        <dbReference type="ChEBI" id="CHEBI:65052"/>
        <dbReference type="ChEBI" id="CHEBI:74693"/>
    </reaction>
    <physiologicalReaction direction="left-to-right" evidence="23">
        <dbReference type="Rhea" id="RHEA:47233"/>
    </physiologicalReaction>
</comment>
<dbReference type="PANTHER" id="PTHR43884:SF11">
    <property type="entry name" value="VERY LONG-CHAIN SPECIFIC ACYL-COA DEHYDROGENASE, MITOCHONDRIAL"/>
    <property type="match status" value="1"/>
</dbReference>
<evidence type="ECO:0000256" key="14">
    <source>
        <dbReference type="ARBA" id="ARBA00023098"/>
    </source>
</evidence>
<name>A0A8K0G3Z5_IGNLU</name>
<dbReference type="AlphaFoldDB" id="A0A8K0G3Z5"/>
<dbReference type="InterPro" id="IPR009075">
    <property type="entry name" value="AcylCo_DH/oxidase_C"/>
</dbReference>
<evidence type="ECO:0000256" key="10">
    <source>
        <dbReference type="ARBA" id="ARBA00022832"/>
    </source>
</evidence>
<dbReference type="PROSITE" id="PS00072">
    <property type="entry name" value="ACYL_COA_DH_1"/>
    <property type="match status" value="1"/>
</dbReference>
<comment type="cofactor">
    <cofactor evidence="1 28">
        <name>FAD</name>
        <dbReference type="ChEBI" id="CHEBI:57692"/>
    </cofactor>
</comment>
<protein>
    <recommendedName>
        <fullName evidence="18">Very long-chain specific acyl-CoA dehydrogenase, mitochondrial</fullName>
        <ecNumber evidence="17">1.3.8.9</ecNumber>
    </recommendedName>
</protein>
<evidence type="ECO:0000256" key="20">
    <source>
        <dbReference type="ARBA" id="ARBA00046812"/>
    </source>
</evidence>
<dbReference type="EMBL" id="VTPC01090042">
    <property type="protein sequence ID" value="KAF2885044.1"/>
    <property type="molecule type" value="Genomic_DNA"/>
</dbReference>
<keyword evidence="34" id="KW-1185">Reference proteome</keyword>
<comment type="catalytic activity">
    <reaction evidence="26">
        <text>eicosanoyl-CoA + oxidized [electron-transfer flavoprotein] + H(+) = (2E)-eicosenoyl-CoA + reduced [electron-transfer flavoprotein]</text>
        <dbReference type="Rhea" id="RHEA:47236"/>
        <dbReference type="Rhea" id="RHEA-COMP:10685"/>
        <dbReference type="Rhea" id="RHEA-COMP:10686"/>
        <dbReference type="ChEBI" id="CHEBI:15378"/>
        <dbReference type="ChEBI" id="CHEBI:57380"/>
        <dbReference type="ChEBI" id="CHEBI:57692"/>
        <dbReference type="ChEBI" id="CHEBI:58307"/>
        <dbReference type="ChEBI" id="CHEBI:74691"/>
    </reaction>
    <physiologicalReaction direction="left-to-right" evidence="26">
        <dbReference type="Rhea" id="RHEA:47237"/>
    </physiologicalReaction>
</comment>
<dbReference type="SUPFAM" id="SSF56645">
    <property type="entry name" value="Acyl-CoA dehydrogenase NM domain-like"/>
    <property type="match status" value="1"/>
</dbReference>
<dbReference type="Pfam" id="PF21343">
    <property type="entry name" value="ACAD9-ACADV_C"/>
    <property type="match status" value="1"/>
</dbReference>
<evidence type="ECO:0000313" key="34">
    <source>
        <dbReference type="Proteomes" id="UP000801492"/>
    </source>
</evidence>
<evidence type="ECO:0000256" key="24">
    <source>
        <dbReference type="ARBA" id="ARBA00049038"/>
    </source>
</evidence>
<dbReference type="FunFam" id="1.20.140.10:FF:000008">
    <property type="entry name" value="acyl-CoA dehydrogenase family member 9, mitochondrial"/>
    <property type="match status" value="1"/>
</dbReference>
<evidence type="ECO:0000256" key="21">
    <source>
        <dbReference type="ARBA" id="ARBA00047893"/>
    </source>
</evidence>
<evidence type="ECO:0000256" key="27">
    <source>
        <dbReference type="ARBA" id="ARBA00049224"/>
    </source>
</evidence>
<comment type="catalytic activity">
    <reaction evidence="21">
        <text>dodecanoyl-CoA + oxidized [electron-transfer flavoprotein] + H(+) = (2E)-dodecenoyl-CoA + reduced [electron-transfer flavoprotein]</text>
        <dbReference type="Rhea" id="RHEA:47296"/>
        <dbReference type="Rhea" id="RHEA-COMP:10685"/>
        <dbReference type="Rhea" id="RHEA-COMP:10686"/>
        <dbReference type="ChEBI" id="CHEBI:15378"/>
        <dbReference type="ChEBI" id="CHEBI:57330"/>
        <dbReference type="ChEBI" id="CHEBI:57375"/>
        <dbReference type="ChEBI" id="CHEBI:57692"/>
        <dbReference type="ChEBI" id="CHEBI:58307"/>
    </reaction>
    <physiologicalReaction direction="left-to-right" evidence="21">
        <dbReference type="Rhea" id="RHEA:47297"/>
    </physiologicalReaction>
</comment>
<comment type="caution">
    <text evidence="33">The sequence shown here is derived from an EMBL/GenBank/DDBJ whole genome shotgun (WGS) entry which is preliminary data.</text>
</comment>
<comment type="pathway">
    <text evidence="3">Lipid metabolism; mitochondrial fatty acid beta-oxidation.</text>
</comment>
<dbReference type="Pfam" id="PF00441">
    <property type="entry name" value="Acyl-CoA_dh_1"/>
    <property type="match status" value="1"/>
</dbReference>
<accession>A0A8K0G3Z5</accession>
<keyword evidence="5" id="KW-0597">Phosphoprotein</keyword>
<keyword evidence="8" id="KW-0702">S-nitrosylation</keyword>
<dbReference type="InterPro" id="IPR013786">
    <property type="entry name" value="AcylCoA_DH/ox_N"/>
</dbReference>
<dbReference type="GO" id="GO:0050660">
    <property type="term" value="F:flavin adenine dinucleotide binding"/>
    <property type="evidence" value="ECO:0007669"/>
    <property type="project" value="InterPro"/>
</dbReference>
<evidence type="ECO:0000256" key="3">
    <source>
        <dbReference type="ARBA" id="ARBA00005198"/>
    </source>
</evidence>
<evidence type="ECO:0000256" key="1">
    <source>
        <dbReference type="ARBA" id="ARBA00001974"/>
    </source>
</evidence>
<keyword evidence="12" id="KW-0007">Acetylation</keyword>
<evidence type="ECO:0000313" key="33">
    <source>
        <dbReference type="EMBL" id="KAF2885044.1"/>
    </source>
</evidence>
<evidence type="ECO:0000256" key="23">
    <source>
        <dbReference type="ARBA" id="ARBA00048086"/>
    </source>
</evidence>
<evidence type="ECO:0000256" key="26">
    <source>
        <dbReference type="ARBA" id="ARBA00049140"/>
    </source>
</evidence>
<dbReference type="Pfam" id="PF02771">
    <property type="entry name" value="Acyl-CoA_dh_N"/>
    <property type="match status" value="1"/>
</dbReference>
<dbReference type="Gene3D" id="2.40.110.10">
    <property type="entry name" value="Butyryl-CoA Dehydrogenase, subunit A, domain 2"/>
    <property type="match status" value="1"/>
</dbReference>
<evidence type="ECO:0000256" key="4">
    <source>
        <dbReference type="ARBA" id="ARBA00009347"/>
    </source>
</evidence>
<comment type="catalytic activity">
    <reaction evidence="27">
        <text>octadecanoyl-CoA + oxidized [electron-transfer flavoprotein] + H(+) = (2E)-octadecenoyl-CoA + reduced [electron-transfer flavoprotein]</text>
        <dbReference type="Rhea" id="RHEA:47240"/>
        <dbReference type="Rhea" id="RHEA-COMP:10685"/>
        <dbReference type="Rhea" id="RHEA-COMP:10686"/>
        <dbReference type="ChEBI" id="CHEBI:15378"/>
        <dbReference type="ChEBI" id="CHEBI:57394"/>
        <dbReference type="ChEBI" id="CHEBI:57692"/>
        <dbReference type="ChEBI" id="CHEBI:58307"/>
        <dbReference type="ChEBI" id="CHEBI:71412"/>
    </reaction>
    <physiologicalReaction direction="left-to-right" evidence="27">
        <dbReference type="Rhea" id="RHEA:47241"/>
    </physiologicalReaction>
</comment>
<dbReference type="PANTHER" id="PTHR43884">
    <property type="entry name" value="ACYL-COA DEHYDROGENASE"/>
    <property type="match status" value="1"/>
</dbReference>
<comment type="catalytic activity">
    <reaction evidence="22">
        <text>oxidized [electron-transfer flavoprotein] + hexadecanoyl-CoA + H(+) = (2E)-hexadecenoyl-CoA + reduced [electron-transfer flavoprotein]</text>
        <dbReference type="Rhea" id="RHEA:43448"/>
        <dbReference type="Rhea" id="RHEA-COMP:10685"/>
        <dbReference type="Rhea" id="RHEA-COMP:10686"/>
        <dbReference type="ChEBI" id="CHEBI:15378"/>
        <dbReference type="ChEBI" id="CHEBI:57379"/>
        <dbReference type="ChEBI" id="CHEBI:57692"/>
        <dbReference type="ChEBI" id="CHEBI:58307"/>
        <dbReference type="ChEBI" id="CHEBI:61526"/>
    </reaction>
    <physiologicalReaction direction="left-to-right" evidence="22">
        <dbReference type="Rhea" id="RHEA:43449"/>
    </physiologicalReaction>
</comment>
<dbReference type="GO" id="GO:0006631">
    <property type="term" value="P:fatty acid metabolic process"/>
    <property type="evidence" value="ECO:0007669"/>
    <property type="project" value="UniProtKB-KW"/>
</dbReference>
<evidence type="ECO:0000256" key="11">
    <source>
        <dbReference type="ARBA" id="ARBA00022946"/>
    </source>
</evidence>
<keyword evidence="14" id="KW-0443">Lipid metabolism</keyword>
<evidence type="ECO:0000259" key="31">
    <source>
        <dbReference type="Pfam" id="PF02771"/>
    </source>
</evidence>
<dbReference type="OrthoDB" id="2588832at2759"/>
<keyword evidence="9 28" id="KW-0274">FAD</keyword>
<comment type="similarity">
    <text evidence="4 28">Belongs to the acyl-CoA dehydrogenase family.</text>
</comment>
<feature type="domain" description="Acyl-CoA dehydrogenase/oxidase N-terminal" evidence="31">
    <location>
        <begin position="90"/>
        <end position="176"/>
    </location>
</feature>
<keyword evidence="7" id="KW-0999">Mitochondrion inner membrane</keyword>
<dbReference type="GO" id="GO:0017099">
    <property type="term" value="F:very-long-chain fatty acyl-CoA dehydrogenase activity"/>
    <property type="evidence" value="ECO:0007669"/>
    <property type="project" value="UniProtKB-EC"/>
</dbReference>
<dbReference type="Proteomes" id="UP000801492">
    <property type="component" value="Unassembled WGS sequence"/>
</dbReference>
<evidence type="ECO:0000256" key="13">
    <source>
        <dbReference type="ARBA" id="ARBA00023002"/>
    </source>
</evidence>
<evidence type="ECO:0000259" key="30">
    <source>
        <dbReference type="Pfam" id="PF02770"/>
    </source>
</evidence>
<dbReference type="EC" id="1.3.8.9" evidence="17"/>
<gene>
    <name evidence="33" type="ORF">ILUMI_21160</name>
</gene>
<dbReference type="SUPFAM" id="SSF47203">
    <property type="entry name" value="Acyl-CoA dehydrogenase C-terminal domain-like"/>
    <property type="match status" value="1"/>
</dbReference>
<dbReference type="Gene3D" id="1.20.140.10">
    <property type="entry name" value="Butyryl-CoA Dehydrogenase, subunit A, domain 3"/>
    <property type="match status" value="2"/>
</dbReference>
<organism evidence="33 34">
    <name type="scientific">Ignelater luminosus</name>
    <name type="common">Cucubano</name>
    <name type="synonym">Pyrophorus luminosus</name>
    <dbReference type="NCBI Taxonomy" id="2038154"/>
    <lineage>
        <taxon>Eukaryota</taxon>
        <taxon>Metazoa</taxon>
        <taxon>Ecdysozoa</taxon>
        <taxon>Arthropoda</taxon>
        <taxon>Hexapoda</taxon>
        <taxon>Insecta</taxon>
        <taxon>Pterygota</taxon>
        <taxon>Neoptera</taxon>
        <taxon>Endopterygota</taxon>
        <taxon>Coleoptera</taxon>
        <taxon>Polyphaga</taxon>
        <taxon>Elateriformia</taxon>
        <taxon>Elateroidea</taxon>
        <taxon>Elateridae</taxon>
        <taxon>Agrypninae</taxon>
        <taxon>Pyrophorini</taxon>
        <taxon>Ignelater</taxon>
    </lineage>
</organism>
<dbReference type="InterPro" id="IPR036250">
    <property type="entry name" value="AcylCo_DH-like_C"/>
</dbReference>
<dbReference type="InterPro" id="IPR006089">
    <property type="entry name" value="Acyl-CoA_DH_CS"/>
</dbReference>
<keyword evidence="13 28" id="KW-0560">Oxidoreductase</keyword>